<organism evidence="1 2">
    <name type="scientific">Rhodoferax potami</name>
    <dbReference type="NCBI Taxonomy" id="3068338"/>
    <lineage>
        <taxon>Bacteria</taxon>
        <taxon>Pseudomonadati</taxon>
        <taxon>Pseudomonadota</taxon>
        <taxon>Betaproteobacteria</taxon>
        <taxon>Burkholderiales</taxon>
        <taxon>Comamonadaceae</taxon>
        <taxon>Rhodoferax</taxon>
    </lineage>
</organism>
<gene>
    <name evidence="1" type="ORF">RAE19_06335</name>
</gene>
<proteinExistence type="predicted"/>
<sequence length="367" mass="40127">MQPTPEIASFWREFAVQEAAFFQLPPAERVEQINALASQYLHGVTLEVLGAPDVPRLKLVLTAHGHIEFFPLLSQVAGAAPALAHFGVTAFRARSPEADFSIQMDGLELSTSEVMVALEQDDGRVALELHFKPEVPEALAEQARHMAFIMLDHVLGEYDFAVKVGAIDFVTPAPDAPVSWTPLSALAQVFDTYWVETLGRTGIFPTGEAHWEGMELQFNCAVDDSGNEIELDDFAWGDDDTVTEDASDAQEAGFVAVNLSADAVAMRADLATAWTLDLPVADEDAQARAQALQDQAGMLLQQMHQGLMVLTLTKEGRRQALYYVVDEALARQTLAPLLVRLEAADAEIKVSFDPAWSGYFEYAGYLA</sequence>
<dbReference type="EMBL" id="JAVBIK010000001">
    <property type="protein sequence ID" value="MDT7518350.1"/>
    <property type="molecule type" value="Genomic_DNA"/>
</dbReference>
<reference evidence="1 2" key="1">
    <citation type="submission" date="2023-08" db="EMBL/GenBank/DDBJ databases">
        <title>Rhodoferax potami sp. nov. and Rhodoferax mekongensis sp. nov., isolated from the Mekong River in Thailand.</title>
        <authorList>
            <person name="Kitikhun S."/>
            <person name="Charoenyingcharoen P."/>
            <person name="Siriarchawattana P."/>
            <person name="Likhitrattanapisal S."/>
            <person name="Nilsakha T."/>
            <person name="Chanpet A."/>
            <person name="Rattanawaree P."/>
            <person name="Ingsriswang S."/>
        </authorList>
    </citation>
    <scope>NUCLEOTIDE SEQUENCE [LARGE SCALE GENOMIC DNA]</scope>
    <source>
        <strain evidence="1 2">TBRC 17660</strain>
    </source>
</reference>
<protein>
    <submittedName>
        <fullName evidence="1">DUF695 domain-containing protein</fullName>
    </submittedName>
</protein>
<accession>A0ABU3KKM8</accession>
<comment type="caution">
    <text evidence="1">The sequence shown here is derived from an EMBL/GenBank/DDBJ whole genome shotgun (WGS) entry which is preliminary data.</text>
</comment>
<keyword evidence="2" id="KW-1185">Reference proteome</keyword>
<evidence type="ECO:0000313" key="2">
    <source>
        <dbReference type="Proteomes" id="UP001321700"/>
    </source>
</evidence>
<name>A0ABU3KKM8_9BURK</name>
<dbReference type="Proteomes" id="UP001321700">
    <property type="component" value="Unassembled WGS sequence"/>
</dbReference>
<dbReference type="RefSeq" id="WP_313874122.1">
    <property type="nucleotide sequence ID" value="NZ_JAVBIK010000001.1"/>
</dbReference>
<evidence type="ECO:0000313" key="1">
    <source>
        <dbReference type="EMBL" id="MDT7518350.1"/>
    </source>
</evidence>